<evidence type="ECO:0000313" key="3">
    <source>
        <dbReference type="Proteomes" id="UP000004906"/>
    </source>
</evidence>
<evidence type="ECO:0000313" key="2">
    <source>
        <dbReference type="EMBL" id="EHC29054.1"/>
    </source>
</evidence>
<reference evidence="2 3" key="1">
    <citation type="journal article" date="2011" name="BMC Genomics">
        <title>Genome sequencing reveals diversification of virulence factor content and possible host adaptation in distinct subpopulations of Salmonella enterica.</title>
        <authorList>
            <person name="den Bakker H.C."/>
            <person name="Moreno Switt A.I."/>
            <person name="Govoni G."/>
            <person name="Cummings C.A."/>
            <person name="Ranieri M.L."/>
            <person name="Degoricija L."/>
            <person name="Hoelzer K."/>
            <person name="Rodriguez-Rivera L.D."/>
            <person name="Brown S."/>
            <person name="Bolchacova E."/>
            <person name="Furtado M.R."/>
            <person name="Wiedmann M."/>
        </authorList>
    </citation>
    <scope>NUCLEOTIDE SEQUENCE [LARGE SCALE GENOMIC DNA]</scope>
    <source>
        <strain evidence="2 3">A4-669</strain>
    </source>
</reference>
<protein>
    <submittedName>
        <fullName evidence="2">Uncharacterized protein</fullName>
    </submittedName>
</protein>
<dbReference type="AlphaFoldDB" id="A0A6C8GF94"/>
<feature type="region of interest" description="Disordered" evidence="1">
    <location>
        <begin position="1"/>
        <end position="40"/>
    </location>
</feature>
<gene>
    <name evidence="2" type="ORF">LTSEADE_5731</name>
</gene>
<evidence type="ECO:0000256" key="1">
    <source>
        <dbReference type="SAM" id="MobiDB-lite"/>
    </source>
</evidence>
<sequence>MAIEKNNPRPVVAIEKNNEKARPTSSGKRFTSPGRKKKGR</sequence>
<organism evidence="2 3">
    <name type="scientific">Salmonella enterica subsp. enterica serovar Adelaide str. A4-669</name>
    <dbReference type="NCBI Taxonomy" id="913063"/>
    <lineage>
        <taxon>Bacteria</taxon>
        <taxon>Pseudomonadati</taxon>
        <taxon>Pseudomonadota</taxon>
        <taxon>Gammaproteobacteria</taxon>
        <taxon>Enterobacterales</taxon>
        <taxon>Enterobacteriaceae</taxon>
        <taxon>Salmonella</taxon>
    </lineage>
</organism>
<dbReference type="EMBL" id="AFCI01001907">
    <property type="protein sequence ID" value="EHC29054.1"/>
    <property type="molecule type" value="Genomic_DNA"/>
</dbReference>
<proteinExistence type="predicted"/>
<comment type="caution">
    <text evidence="2">The sequence shown here is derived from an EMBL/GenBank/DDBJ whole genome shotgun (WGS) entry which is preliminary data.</text>
</comment>
<dbReference type="Proteomes" id="UP000004906">
    <property type="component" value="Unassembled WGS sequence"/>
</dbReference>
<name>A0A6C8GF94_SALET</name>
<accession>A0A6C8GF94</accession>